<reference evidence="2 3" key="1">
    <citation type="submission" date="2019-09" db="EMBL/GenBank/DDBJ databases">
        <title>Isolation of a novel species in the genus Cupriavidus from patients with sepsis using whole genome sequencing.</title>
        <authorList>
            <person name="Kweon O.J."/>
            <person name="Lee M.-K."/>
        </authorList>
    </citation>
    <scope>NUCLEOTIDE SEQUENCE [LARGE SCALE GENOMIC DNA]</scope>
    <source>
        <strain evidence="2 3">MKL-01</strain>
    </source>
</reference>
<keyword evidence="1" id="KW-0175">Coiled coil</keyword>
<dbReference type="EMBL" id="VWRN01000031">
    <property type="protein sequence ID" value="KAA6124616.1"/>
    <property type="molecule type" value="Genomic_DNA"/>
</dbReference>
<evidence type="ECO:0000313" key="2">
    <source>
        <dbReference type="EMBL" id="KAA6124616.1"/>
    </source>
</evidence>
<name>A0A5M8ARK4_9BURK</name>
<dbReference type="Pfam" id="PF04340">
    <property type="entry name" value="DUF484"/>
    <property type="match status" value="1"/>
</dbReference>
<comment type="caution">
    <text evidence="2">The sequence shown here is derived from an EMBL/GenBank/DDBJ whole genome shotgun (WGS) entry which is preliminary data.</text>
</comment>
<evidence type="ECO:0000256" key="1">
    <source>
        <dbReference type="SAM" id="Coils"/>
    </source>
</evidence>
<dbReference type="Proteomes" id="UP000324324">
    <property type="component" value="Unassembled WGS sequence"/>
</dbReference>
<dbReference type="InterPro" id="IPR029016">
    <property type="entry name" value="GAF-like_dom_sf"/>
</dbReference>
<dbReference type="Gene3D" id="3.30.450.40">
    <property type="match status" value="1"/>
</dbReference>
<dbReference type="InterPro" id="IPR007435">
    <property type="entry name" value="DUF484"/>
</dbReference>
<keyword evidence="3" id="KW-1185">Reference proteome</keyword>
<dbReference type="PANTHER" id="PTHR38765">
    <property type="entry name" value="DUF484 DOMAIN-CONTAINING PROTEIN"/>
    <property type="match status" value="1"/>
</dbReference>
<proteinExistence type="predicted"/>
<dbReference type="RefSeq" id="WP_149317336.1">
    <property type="nucleotide sequence ID" value="NZ_CP080293.1"/>
</dbReference>
<organism evidence="2 3">
    <name type="scientific">Cupriavidus cauae</name>
    <dbReference type="NCBI Taxonomy" id="2608999"/>
    <lineage>
        <taxon>Bacteria</taxon>
        <taxon>Pseudomonadati</taxon>
        <taxon>Pseudomonadota</taxon>
        <taxon>Betaproteobacteria</taxon>
        <taxon>Burkholderiales</taxon>
        <taxon>Burkholderiaceae</taxon>
        <taxon>Cupriavidus</taxon>
    </lineage>
</organism>
<dbReference type="PANTHER" id="PTHR38765:SF1">
    <property type="entry name" value="DUF484 DOMAIN-CONTAINING PROTEIN"/>
    <property type="match status" value="1"/>
</dbReference>
<sequence>MNPQDVAAYLQSHPQFFEDHAELLASVQLTSPHSHRAVSLQQRQMEILREKNKGLELKLANLMRHGHDNDRTQNRMHAWQLRLLGEADALALPMAVSQGLQQVFDVPAVALRLWQLAETHAPLDLLRGDAAAATEAARRFAEGLQTPYCGGNPWAIEPAVAEEGAPPAPAPASAAAADTLGEGGKQAVDWLERDDIASLAMVALRAPAGEDAETGPTFGLLVLGSPDPRRFHEGMGTAYLSRIGELAGAALARLRA</sequence>
<gene>
    <name evidence="2" type="ORF">F1599_12010</name>
</gene>
<protein>
    <submittedName>
        <fullName evidence="2">DUF484 family protein</fullName>
    </submittedName>
</protein>
<dbReference type="AlphaFoldDB" id="A0A5M8ARK4"/>
<evidence type="ECO:0000313" key="3">
    <source>
        <dbReference type="Proteomes" id="UP000324324"/>
    </source>
</evidence>
<accession>A0A5M8ARK4</accession>
<feature type="coiled-coil region" evidence="1">
    <location>
        <begin position="38"/>
        <end position="65"/>
    </location>
</feature>